<gene>
    <name evidence="2" type="ORF">HUG10_17010</name>
</gene>
<dbReference type="NCBIfam" id="NF041910">
    <property type="entry name" value="HVO_0416"/>
    <property type="match status" value="1"/>
</dbReference>
<evidence type="ECO:0008006" key="4">
    <source>
        <dbReference type="Google" id="ProtNLM"/>
    </source>
</evidence>
<accession>A0A7D5GDL2</accession>
<dbReference type="OrthoDB" id="154591at2157"/>
<evidence type="ECO:0000313" key="3">
    <source>
        <dbReference type="Proteomes" id="UP000509750"/>
    </source>
</evidence>
<organism evidence="2 3">
    <name type="scientific">Halorarum halophilum</name>
    <dbReference type="NCBI Taxonomy" id="2743090"/>
    <lineage>
        <taxon>Archaea</taxon>
        <taxon>Methanobacteriati</taxon>
        <taxon>Methanobacteriota</taxon>
        <taxon>Stenosarchaea group</taxon>
        <taxon>Halobacteria</taxon>
        <taxon>Halobacteriales</taxon>
        <taxon>Haloferacaceae</taxon>
        <taxon>Halorarum</taxon>
    </lineage>
</organism>
<evidence type="ECO:0000313" key="2">
    <source>
        <dbReference type="EMBL" id="QLG29126.1"/>
    </source>
</evidence>
<feature type="region of interest" description="Disordered" evidence="1">
    <location>
        <begin position="1"/>
        <end position="31"/>
    </location>
</feature>
<dbReference type="InterPro" id="IPR049695">
    <property type="entry name" value="HVO_0416-like"/>
</dbReference>
<dbReference type="EMBL" id="CP058529">
    <property type="protein sequence ID" value="QLG29126.1"/>
    <property type="molecule type" value="Genomic_DNA"/>
</dbReference>
<protein>
    <recommendedName>
        <fullName evidence="4">Small CPxCG-related zinc finger protein</fullName>
    </recommendedName>
</protein>
<dbReference type="AlphaFoldDB" id="A0A7D5GDL2"/>
<dbReference type="RefSeq" id="WP_179170700.1">
    <property type="nucleotide sequence ID" value="NZ_CP058529.1"/>
</dbReference>
<evidence type="ECO:0000256" key="1">
    <source>
        <dbReference type="SAM" id="MobiDB-lite"/>
    </source>
</evidence>
<name>A0A7D5GDL2_9EURY</name>
<keyword evidence="3" id="KW-1185">Reference proteome</keyword>
<dbReference type="KEGG" id="halg:HUG10_17010"/>
<sequence length="62" mass="6863">MASAPSTDDDLFDQFLTTRGHDTGPTEWEESYNKKQCPDCGGLHEEAATSCSVCGWRPDPDR</sequence>
<reference evidence="2 3" key="1">
    <citation type="submission" date="2020-07" db="EMBL/GenBank/DDBJ databases">
        <title>Gai3-2, isolated from salt lake.</title>
        <authorList>
            <person name="Cui H."/>
            <person name="Shi X."/>
        </authorList>
    </citation>
    <scope>NUCLEOTIDE SEQUENCE [LARGE SCALE GENOMIC DNA]</scope>
    <source>
        <strain evidence="2 3">Gai3-2</strain>
    </source>
</reference>
<proteinExistence type="predicted"/>
<dbReference type="GeneID" id="56030569"/>
<dbReference type="Proteomes" id="UP000509750">
    <property type="component" value="Chromosome"/>
</dbReference>